<keyword evidence="4" id="KW-0862">Zinc</keyword>
<dbReference type="InterPro" id="IPR002125">
    <property type="entry name" value="CMP_dCMP_dom"/>
</dbReference>
<dbReference type="CDD" id="cd01283">
    <property type="entry name" value="cytidine_deaminase"/>
    <property type="match status" value="1"/>
</dbReference>
<dbReference type="PROSITE" id="PS51747">
    <property type="entry name" value="CYT_DCMP_DEAMINASES_2"/>
    <property type="match status" value="1"/>
</dbReference>
<dbReference type="EMBL" id="LJGW01000726">
    <property type="protein sequence ID" value="OEV01763.1"/>
    <property type="molecule type" value="Genomic_DNA"/>
</dbReference>
<accession>A0A1E7KCU9</accession>
<dbReference type="PANTHER" id="PTHR11644:SF2">
    <property type="entry name" value="CYTIDINE DEAMINASE"/>
    <property type="match status" value="1"/>
</dbReference>
<proteinExistence type="inferred from homology"/>
<keyword evidence="7" id="KW-1185">Reference proteome</keyword>
<dbReference type="GO" id="GO:0005829">
    <property type="term" value="C:cytosol"/>
    <property type="evidence" value="ECO:0007669"/>
    <property type="project" value="TreeGrafter"/>
</dbReference>
<organism evidence="6 7">
    <name type="scientific">Streptomyces nanshensis</name>
    <dbReference type="NCBI Taxonomy" id="518642"/>
    <lineage>
        <taxon>Bacteria</taxon>
        <taxon>Bacillati</taxon>
        <taxon>Actinomycetota</taxon>
        <taxon>Actinomycetes</taxon>
        <taxon>Kitasatosporales</taxon>
        <taxon>Streptomycetaceae</taxon>
        <taxon>Streptomyces</taxon>
    </lineage>
</organism>
<dbReference type="Pfam" id="PF00383">
    <property type="entry name" value="dCMP_cyt_deam_1"/>
    <property type="match status" value="1"/>
</dbReference>
<keyword evidence="3" id="KW-0378">Hydrolase</keyword>
<dbReference type="PROSITE" id="PS00903">
    <property type="entry name" value="CYT_DCMP_DEAMINASES_1"/>
    <property type="match status" value="1"/>
</dbReference>
<feature type="domain" description="CMP/dCMP-type deaminase" evidence="5">
    <location>
        <begin position="1"/>
        <end position="127"/>
    </location>
</feature>
<evidence type="ECO:0000313" key="6">
    <source>
        <dbReference type="EMBL" id="OEV01763.1"/>
    </source>
</evidence>
<name>A0A1E7KCU9_9ACTN</name>
<dbReference type="GO" id="GO:0004126">
    <property type="term" value="F:cytidine deaminase activity"/>
    <property type="evidence" value="ECO:0007669"/>
    <property type="project" value="UniProtKB-ARBA"/>
</dbReference>
<dbReference type="Proteomes" id="UP000176005">
    <property type="component" value="Unassembled WGS sequence"/>
</dbReference>
<evidence type="ECO:0000256" key="1">
    <source>
        <dbReference type="ARBA" id="ARBA00006576"/>
    </source>
</evidence>
<dbReference type="InterPro" id="IPR050202">
    <property type="entry name" value="Cyt/Deoxycyt_deaminase"/>
</dbReference>
<dbReference type="SUPFAM" id="SSF53927">
    <property type="entry name" value="Cytidine deaminase-like"/>
    <property type="match status" value="1"/>
</dbReference>
<dbReference type="PANTHER" id="PTHR11644">
    <property type="entry name" value="CYTIDINE DEAMINASE"/>
    <property type="match status" value="1"/>
</dbReference>
<comment type="similarity">
    <text evidence="1">Belongs to the cytidine and deoxycytidylate deaminase family.</text>
</comment>
<dbReference type="InterPro" id="IPR016193">
    <property type="entry name" value="Cytidine_deaminase-like"/>
</dbReference>
<dbReference type="PATRIC" id="fig|518642.10.peg.367"/>
<evidence type="ECO:0000256" key="3">
    <source>
        <dbReference type="ARBA" id="ARBA00022801"/>
    </source>
</evidence>
<dbReference type="GO" id="GO:0055086">
    <property type="term" value="P:nucleobase-containing small molecule metabolic process"/>
    <property type="evidence" value="ECO:0007669"/>
    <property type="project" value="UniProtKB-ARBA"/>
</dbReference>
<dbReference type="GO" id="GO:0072527">
    <property type="term" value="P:pyrimidine-containing compound metabolic process"/>
    <property type="evidence" value="ECO:0007669"/>
    <property type="project" value="UniProtKB-ARBA"/>
</dbReference>
<gene>
    <name evidence="6" type="ORF">AN218_33470</name>
</gene>
<protein>
    <recommendedName>
        <fullName evidence="5">CMP/dCMP-type deaminase domain-containing protein</fullName>
    </recommendedName>
</protein>
<keyword evidence="2" id="KW-0479">Metal-binding</keyword>
<reference evidence="6 7" key="1">
    <citation type="journal article" date="2016" name="Front. Microbiol.">
        <title>Comparative Genomics Analysis of Streptomyces Species Reveals Their Adaptation to the Marine Environment and Their Diversity at the Genomic Level.</title>
        <authorList>
            <person name="Tian X."/>
            <person name="Zhang Z."/>
            <person name="Yang T."/>
            <person name="Chen M."/>
            <person name="Li J."/>
            <person name="Chen F."/>
            <person name="Yang J."/>
            <person name="Li W."/>
            <person name="Zhang B."/>
            <person name="Zhang Z."/>
            <person name="Wu J."/>
            <person name="Zhang C."/>
            <person name="Long L."/>
            <person name="Xiao J."/>
        </authorList>
    </citation>
    <scope>NUCLEOTIDE SEQUENCE [LARGE SCALE GENOMIC DNA]</scope>
    <source>
        <strain evidence="6 7">SCSIO 10429</strain>
    </source>
</reference>
<evidence type="ECO:0000259" key="5">
    <source>
        <dbReference type="PROSITE" id="PS51747"/>
    </source>
</evidence>
<dbReference type="InterPro" id="IPR016192">
    <property type="entry name" value="APOBEC/CMP_deaminase_Zn-bd"/>
</dbReference>
<sequence>MEHTRGVIRGRYAENRHQIAASLLAADGRVFSGIHLEAMVGRASVCAEAVALGKAREAGATDLRYVLSVRHPKPSEAAREIKLVPPCGLCRELLLDYGQDLQVVLGGEDELRSESLSQMLPHKYVGTKWAAVDQSR</sequence>
<dbReference type="AlphaFoldDB" id="A0A1E7KCU9"/>
<dbReference type="Gene3D" id="3.40.140.10">
    <property type="entry name" value="Cytidine Deaminase, domain 2"/>
    <property type="match status" value="1"/>
</dbReference>
<dbReference type="NCBIfam" id="NF005314">
    <property type="entry name" value="PRK06848.1"/>
    <property type="match status" value="1"/>
</dbReference>
<evidence type="ECO:0000256" key="2">
    <source>
        <dbReference type="ARBA" id="ARBA00022723"/>
    </source>
</evidence>
<dbReference type="GO" id="GO:0042802">
    <property type="term" value="F:identical protein binding"/>
    <property type="evidence" value="ECO:0007669"/>
    <property type="project" value="UniProtKB-ARBA"/>
</dbReference>
<evidence type="ECO:0000313" key="7">
    <source>
        <dbReference type="Proteomes" id="UP000176005"/>
    </source>
</evidence>
<comment type="caution">
    <text evidence="6">The sequence shown here is derived from an EMBL/GenBank/DDBJ whole genome shotgun (WGS) entry which is preliminary data.</text>
</comment>
<evidence type="ECO:0000256" key="4">
    <source>
        <dbReference type="ARBA" id="ARBA00022833"/>
    </source>
</evidence>
<dbReference type="GO" id="GO:0008270">
    <property type="term" value="F:zinc ion binding"/>
    <property type="evidence" value="ECO:0007669"/>
    <property type="project" value="InterPro"/>
</dbReference>